<dbReference type="RefSeq" id="WP_166276634.1">
    <property type="nucleotide sequence ID" value="NZ_JTHE03000100.1"/>
</dbReference>
<dbReference type="AlphaFoldDB" id="A0ABD4T825"/>
<feature type="transmembrane region" description="Helical" evidence="2">
    <location>
        <begin position="138"/>
        <end position="158"/>
    </location>
</feature>
<feature type="transmembrane region" description="Helical" evidence="2">
    <location>
        <begin position="80"/>
        <end position="99"/>
    </location>
</feature>
<sequence length="467" mass="52712">MLEIGGVIAVLIILILSAKNWKYSVLATLVLVVIEGALRKWVLPQASQLIYFLKDIILIGAYYRFFLASSIPHFIPKIDSILKFFLGLSFGVCVVQAFSPSLGSPLIGLLGLKNYFLYVPLIWIVPALFESEDELKDYLGQFLLLLVPVGCLAIAQFFSPIDSPLNVYAWQEDTPYIALGGDNSSVRVTGTFSYIAGYSVFLSFCLCLLLPKLAEQTTGKQRYINIVQFSLIAITGFMTGARGFILFSILQIIAFLLLQGFSAFSHFFLTLKRFFLPGVVAVIVVMWRFQSAVNSLVLRFTQNSDLSGRIFDFSEVFRNFQLKGFDGFGTGATFQGNIFLERLFNLPPGEAIPVYFEGEMGRIALELGPIGFFLWYGTKLLLLLLLWQTYHNLNRSYLRNLALSIFLYQLITFPGQLVFNQTANLFQWFLYGFIYLLPKLDSPIPSTQQSEPLHHELPTPFPRSSHQ</sequence>
<name>A0ABD4T825_9CYAN</name>
<feature type="transmembrane region" description="Helical" evidence="2">
    <location>
        <begin position="274"/>
        <end position="290"/>
    </location>
</feature>
<evidence type="ECO:0000256" key="2">
    <source>
        <dbReference type="SAM" id="Phobius"/>
    </source>
</evidence>
<comment type="caution">
    <text evidence="3">The sequence shown here is derived from an EMBL/GenBank/DDBJ whole genome shotgun (WGS) entry which is preliminary data.</text>
</comment>
<keyword evidence="2" id="KW-0812">Transmembrane</keyword>
<feature type="transmembrane region" description="Helical" evidence="2">
    <location>
        <begin position="105"/>
        <end position="126"/>
    </location>
</feature>
<feature type="transmembrane region" description="Helical" evidence="2">
    <location>
        <begin position="192"/>
        <end position="211"/>
    </location>
</feature>
<keyword evidence="2" id="KW-1133">Transmembrane helix</keyword>
<organism evidence="3 4">
    <name type="scientific">Lyngbya confervoides BDU141951</name>
    <dbReference type="NCBI Taxonomy" id="1574623"/>
    <lineage>
        <taxon>Bacteria</taxon>
        <taxon>Bacillati</taxon>
        <taxon>Cyanobacteriota</taxon>
        <taxon>Cyanophyceae</taxon>
        <taxon>Oscillatoriophycideae</taxon>
        <taxon>Oscillatoriales</taxon>
        <taxon>Microcoleaceae</taxon>
        <taxon>Lyngbya</taxon>
    </lineage>
</organism>
<evidence type="ECO:0000313" key="4">
    <source>
        <dbReference type="Proteomes" id="UP000031561"/>
    </source>
</evidence>
<feature type="region of interest" description="Disordered" evidence="1">
    <location>
        <begin position="447"/>
        <end position="467"/>
    </location>
</feature>
<keyword evidence="4" id="KW-1185">Reference proteome</keyword>
<feature type="transmembrane region" description="Helical" evidence="2">
    <location>
        <begin position="370"/>
        <end position="389"/>
    </location>
</feature>
<accession>A0ABD4T825</accession>
<dbReference type="Proteomes" id="UP000031561">
    <property type="component" value="Unassembled WGS sequence"/>
</dbReference>
<protein>
    <recommendedName>
        <fullName evidence="5">O-antigen polymerase</fullName>
    </recommendedName>
</protein>
<reference evidence="3 4" key="1">
    <citation type="journal article" date="2015" name="Genome Announc.">
        <title>Draft Genome Sequence of Filamentous Marine Cyanobacterium Lyngbya confervoides Strain BDU141951.</title>
        <authorList>
            <person name="Chandrababunaidu M.M."/>
            <person name="Sen D."/>
            <person name="Tripathy S."/>
        </authorList>
    </citation>
    <scope>NUCLEOTIDE SEQUENCE [LARGE SCALE GENOMIC DNA]</scope>
    <source>
        <strain evidence="3 4">BDU141951</strain>
    </source>
</reference>
<proteinExistence type="predicted"/>
<dbReference type="EMBL" id="JTHE03000100">
    <property type="protein sequence ID" value="MCM1984604.1"/>
    <property type="molecule type" value="Genomic_DNA"/>
</dbReference>
<gene>
    <name evidence="3" type="ORF">QQ91_0017405</name>
</gene>
<keyword evidence="2" id="KW-0472">Membrane</keyword>
<feature type="transmembrane region" description="Helical" evidence="2">
    <location>
        <begin position="245"/>
        <end position="267"/>
    </location>
</feature>
<feature type="transmembrane region" description="Helical" evidence="2">
    <location>
        <begin position="49"/>
        <end position="68"/>
    </location>
</feature>
<feature type="transmembrane region" description="Helical" evidence="2">
    <location>
        <begin position="223"/>
        <end position="239"/>
    </location>
</feature>
<evidence type="ECO:0008006" key="5">
    <source>
        <dbReference type="Google" id="ProtNLM"/>
    </source>
</evidence>
<feature type="transmembrane region" description="Helical" evidence="2">
    <location>
        <begin position="401"/>
        <end position="419"/>
    </location>
</feature>
<evidence type="ECO:0000313" key="3">
    <source>
        <dbReference type="EMBL" id="MCM1984604.1"/>
    </source>
</evidence>
<evidence type="ECO:0000256" key="1">
    <source>
        <dbReference type="SAM" id="MobiDB-lite"/>
    </source>
</evidence>